<organism evidence="8 9">
    <name type="scientific">Oryzias melastigma</name>
    <name type="common">Marine medaka</name>
    <dbReference type="NCBI Taxonomy" id="30732"/>
    <lineage>
        <taxon>Eukaryota</taxon>
        <taxon>Metazoa</taxon>
        <taxon>Chordata</taxon>
        <taxon>Craniata</taxon>
        <taxon>Vertebrata</taxon>
        <taxon>Euteleostomi</taxon>
        <taxon>Actinopterygii</taxon>
        <taxon>Neopterygii</taxon>
        <taxon>Teleostei</taxon>
        <taxon>Neoteleostei</taxon>
        <taxon>Acanthomorphata</taxon>
        <taxon>Ovalentaria</taxon>
        <taxon>Atherinomorphae</taxon>
        <taxon>Beloniformes</taxon>
        <taxon>Adrianichthyidae</taxon>
        <taxon>Oryziinae</taxon>
        <taxon>Oryzias</taxon>
    </lineage>
</organism>
<dbReference type="InterPro" id="IPR013083">
    <property type="entry name" value="Znf_RING/FYVE/PHD"/>
</dbReference>
<keyword evidence="9" id="KW-1185">Reference proteome</keyword>
<keyword evidence="3" id="KW-0862">Zinc</keyword>
<evidence type="ECO:0000259" key="7">
    <source>
        <dbReference type="PROSITE" id="PS50089"/>
    </source>
</evidence>
<dbReference type="GO" id="GO:0008270">
    <property type="term" value="F:zinc ion binding"/>
    <property type="evidence" value="ECO:0007669"/>
    <property type="project" value="UniProtKB-KW"/>
</dbReference>
<feature type="domain" description="RING-type" evidence="7">
    <location>
        <begin position="1006"/>
        <end position="1046"/>
    </location>
</feature>
<feature type="repeat" description="TPR" evidence="5">
    <location>
        <begin position="112"/>
        <end position="145"/>
    </location>
</feature>
<evidence type="ECO:0000256" key="5">
    <source>
        <dbReference type="PROSITE-ProRule" id="PRU00339"/>
    </source>
</evidence>
<dbReference type="CDD" id="cd16481">
    <property type="entry name" value="RING-H2_TTC3"/>
    <property type="match status" value="1"/>
</dbReference>
<accession>A0A3B3B9T0</accession>
<evidence type="ECO:0000256" key="6">
    <source>
        <dbReference type="SAM" id="Coils"/>
    </source>
</evidence>
<dbReference type="Gene3D" id="1.25.40.10">
    <property type="entry name" value="Tetratricopeptide repeat domain"/>
    <property type="match status" value="1"/>
</dbReference>
<feature type="coiled-coil region" evidence="6">
    <location>
        <begin position="897"/>
        <end position="931"/>
    </location>
</feature>
<keyword evidence="1" id="KW-0479">Metal-binding</keyword>
<dbReference type="SUPFAM" id="SSF57850">
    <property type="entry name" value="RING/U-box"/>
    <property type="match status" value="1"/>
</dbReference>
<dbReference type="SMART" id="SM00184">
    <property type="entry name" value="RING"/>
    <property type="match status" value="1"/>
</dbReference>
<keyword evidence="2 4" id="KW-0863">Zinc-finger</keyword>
<proteinExistence type="predicted"/>
<dbReference type="Ensembl" id="ENSOMET00000013330.1">
    <property type="protein sequence ID" value="ENSOMEP00000001937.1"/>
    <property type="gene ID" value="ENSOMEG00000002873.1"/>
</dbReference>
<evidence type="ECO:0000313" key="9">
    <source>
        <dbReference type="Proteomes" id="UP000261560"/>
    </source>
</evidence>
<evidence type="ECO:0000313" key="8">
    <source>
        <dbReference type="Ensembl" id="ENSOMEP00000001937.1"/>
    </source>
</evidence>
<dbReference type="AlphaFoldDB" id="A0A3B3B9T0"/>
<reference evidence="8" key="1">
    <citation type="submission" date="2025-08" db="UniProtKB">
        <authorList>
            <consortium name="Ensembl"/>
        </authorList>
    </citation>
    <scope>IDENTIFICATION</scope>
</reference>
<dbReference type="PROSITE" id="PS50089">
    <property type="entry name" value="ZF_RING_2"/>
    <property type="match status" value="1"/>
</dbReference>
<dbReference type="Pfam" id="PF13639">
    <property type="entry name" value="zf-RING_2"/>
    <property type="match status" value="1"/>
</dbReference>
<dbReference type="Pfam" id="PF19179">
    <property type="entry name" value="TTC3_DZIP3_dom"/>
    <property type="match status" value="1"/>
</dbReference>
<dbReference type="InterPro" id="IPR056872">
    <property type="entry name" value="TTC3/DZIP3-like_helical"/>
</dbReference>
<dbReference type="InterPro" id="IPR019734">
    <property type="entry name" value="TPR_rpt"/>
</dbReference>
<dbReference type="Pfam" id="PF24525">
    <property type="entry name" value="TTC3"/>
    <property type="match status" value="1"/>
</dbReference>
<keyword evidence="6" id="KW-0175">Coiled coil</keyword>
<dbReference type="UniPathway" id="UPA00143"/>
<dbReference type="InterPro" id="IPR043866">
    <property type="entry name" value="TTC3/DZIP3_dom"/>
</dbReference>
<dbReference type="InterPro" id="IPR001841">
    <property type="entry name" value="Znf_RING"/>
</dbReference>
<dbReference type="PANTHER" id="PTHR17550:SF8">
    <property type="entry name" value="RING-TYPE E3 UBIQUITIN TRANSFERASE"/>
    <property type="match status" value="1"/>
</dbReference>
<feature type="repeat" description="TPR" evidence="5">
    <location>
        <begin position="278"/>
        <end position="311"/>
    </location>
</feature>
<reference evidence="8" key="2">
    <citation type="submission" date="2025-09" db="UniProtKB">
        <authorList>
            <consortium name="Ensembl"/>
        </authorList>
    </citation>
    <scope>IDENTIFICATION</scope>
</reference>
<dbReference type="PANTHER" id="PTHR17550">
    <property type="entry name" value="E3 UBIQUITIN-PROTEIN LIGASE TTC3"/>
    <property type="match status" value="1"/>
</dbReference>
<dbReference type="InterPro" id="IPR011990">
    <property type="entry name" value="TPR-like_helical_dom_sf"/>
</dbReference>
<dbReference type="InterPro" id="IPR056871">
    <property type="entry name" value="WH_TTC3"/>
</dbReference>
<dbReference type="PROSITE" id="PS50005">
    <property type="entry name" value="TPR"/>
    <property type="match status" value="2"/>
</dbReference>
<name>A0A3B3B9T0_ORYME</name>
<evidence type="ECO:0000256" key="1">
    <source>
        <dbReference type="ARBA" id="ARBA00022723"/>
    </source>
</evidence>
<dbReference type="SUPFAM" id="SSF48452">
    <property type="entry name" value="TPR-like"/>
    <property type="match status" value="2"/>
</dbReference>
<dbReference type="Pfam" id="PF24812">
    <property type="entry name" value="WHD_TTC3"/>
    <property type="match status" value="1"/>
</dbReference>
<dbReference type="STRING" id="30732.ENSOMEP00000001937"/>
<dbReference type="OMA" id="EYHITCW"/>
<keyword evidence="5" id="KW-0802">TPR repeat</keyword>
<protein>
    <submittedName>
        <fullName evidence="8">Tetratricopeptide repeat domain 3</fullName>
    </submittedName>
</protein>
<sequence length="1066" mass="122963">MFFTKLFLNFKMKIFLLERLLEYKSSHSFVSSFLFFSEEVFENWLKIPTMTKREATQRMKVCSFWLPILLRGDESITASWAVEIGLINLNSVLLPGEKNALFLSCVFLFQKCEEMKKKGNENFQKHNYEAALEFYSKALTFYPANHIIYGNRIIFICFFFFLLKGHYRFCEALFYLGEHQLALQANCSARQLCKGDPDGLRDLDQQSCKFRAEFQQRKGIIIDLFSHFSELGLSTLDVLLLLFGHASALTEIGQVEELTQAEKLLERIKEYEVWVFQSLVFYATGRVYLRENRFTVALQQFLDSLQMVKNQITPGKLTWPLTKEVVRETEPEQFKEILESAIDLCKFPPAPDAVCRLDKCLFPLKAEIYFTDPDFKGFIRLCCCQKCSVEYHITCWKSVKTSVFSEKNEKDILHDACLTPDCVGQICCIKIFGPTGLVKCKVRRNLLISSDREIEFAGRKVLFNILFSLNPKKLKSKEDRKLKRKQLKRSFQDNQDRILLQISQNTDLLENENNFQVSALISSLKPWLELDFLRGNQIALSLLNCEQGALGQAVELLLERKHRVWARIFIQQLSNCVDINPKLSGWASRLNEAGLSASKAFIERYSGQLEELDLSPVLRFGPLQDIIIEKLGVKPELLSSIGLTLTEYLKQAPSEDARLFIWTLEEFREDYISCHAILDEYFEMMGTYLTRTYTYELEGLSKNRGRKKKKEPKVRRWIGIVLKTSHDFDSLSFPKTIQMLSVDRSFLHPADAFSIPNHLRDQVAEFEEQYNSTSHTSRCKWDLDNNPDPAKESMFDYFAQILEEHGPLMADDPLLVGELEHFPAVARQKIEEAGGFEEFLLESLRFVKVGRSVGLAKHSMSLQAASLDDLDDIADSDLNFSNFDLDDITGNELAMFQQKLEEDLKKDQQEKKANQEILKALKVEKEQLIEEHLFTFNNVFTCFFSNQSAAQKMSLEDEIKRCQTLLTSAARRSHTAQVTPSSIHSSAVNVLLMPVVFLQLNVEDPCIICHEDMDPDDTSVLECRHSFHTECIKSWLKEQRTCPTCRTHALLTDDFPKLPGRRHLAL</sequence>
<evidence type="ECO:0000256" key="4">
    <source>
        <dbReference type="PROSITE-ProRule" id="PRU00175"/>
    </source>
</evidence>
<evidence type="ECO:0000256" key="3">
    <source>
        <dbReference type="ARBA" id="ARBA00022833"/>
    </source>
</evidence>
<dbReference type="PaxDb" id="30732-ENSOMEP00000001937"/>
<dbReference type="Gene3D" id="3.30.40.10">
    <property type="entry name" value="Zinc/RING finger domain, C3HC4 (zinc finger)"/>
    <property type="match status" value="1"/>
</dbReference>
<dbReference type="GeneTree" id="ENSGT00940000154465"/>
<dbReference type="GO" id="GO:0005737">
    <property type="term" value="C:cytoplasm"/>
    <property type="evidence" value="ECO:0007669"/>
    <property type="project" value="UniProtKB-ARBA"/>
</dbReference>
<evidence type="ECO:0000256" key="2">
    <source>
        <dbReference type="ARBA" id="ARBA00022771"/>
    </source>
</evidence>
<dbReference type="GO" id="GO:0016567">
    <property type="term" value="P:protein ubiquitination"/>
    <property type="evidence" value="ECO:0007669"/>
    <property type="project" value="UniProtKB-UniPathway"/>
</dbReference>
<dbReference type="Proteomes" id="UP000261560">
    <property type="component" value="Unplaced"/>
</dbReference>